<dbReference type="Gene3D" id="3.40.30.10">
    <property type="entry name" value="Glutaredoxin"/>
    <property type="match status" value="1"/>
</dbReference>
<dbReference type="SUPFAM" id="SSF48208">
    <property type="entry name" value="Six-hairpin glycosidases"/>
    <property type="match status" value="1"/>
</dbReference>
<dbReference type="CDD" id="cd02955">
    <property type="entry name" value="SSP411"/>
    <property type="match status" value="1"/>
</dbReference>
<gene>
    <name evidence="2" type="ORF">F1721_04270</name>
</gene>
<accession>A0A5M7CF33</accession>
<dbReference type="InterPro" id="IPR012341">
    <property type="entry name" value="6hp_glycosidase-like_sf"/>
</dbReference>
<dbReference type="PANTHER" id="PTHR42899:SF1">
    <property type="entry name" value="SPERMATOGENESIS-ASSOCIATED PROTEIN 20"/>
    <property type="match status" value="1"/>
</dbReference>
<dbReference type="InterPro" id="IPR036249">
    <property type="entry name" value="Thioredoxin-like_sf"/>
</dbReference>
<dbReference type="Pfam" id="PF03190">
    <property type="entry name" value="Thioredox_DsbH"/>
    <property type="match status" value="1"/>
</dbReference>
<dbReference type="InterPro" id="IPR024705">
    <property type="entry name" value="Ssp411"/>
</dbReference>
<protein>
    <submittedName>
        <fullName evidence="2">Thioredoxin domain-containing protein</fullName>
    </submittedName>
</protein>
<proteinExistence type="predicted"/>
<dbReference type="AlphaFoldDB" id="A0A5M7CF33"/>
<evidence type="ECO:0000313" key="2">
    <source>
        <dbReference type="EMBL" id="KAA5837045.1"/>
    </source>
</evidence>
<sequence length="670" mass="71858">MANRLAGATSPYLLQHADNPVDWWPWSPEAFAEAKRRDVPVLLSVGYAACHWCHVMAHESFEDAETARVMNEQFVNVKVDREERPDIDAVYMEATQAMTGQGGWPMTCFLTPEGEPFHCGTYYPPAPMSGMPSFRQLLHAVAQAWNGRGAEVRAAAARVVEQLSAQRAPLPESILDDEVLAGAVSRLHAEFDADRGGFGGAPKFPPSMVLEFLLRHHERLGEPGSGHSALELAKDTCEAMARGGIYDQLAGGFARYSVDNAWVVPHFEKMLYDNALLLRAYAHLARLGDPLGERVARETAEFLLTDLRTPEGGFAASLDADTEGVEGLTYVWTPDQLREVLGPEDGDWAADLLEVTEAGTFEHGTSTLQLKRDPDDAARWRRVRDSLREARDRRPQPGKDDKVVTAWNGMAITALVEAAAALDEPSWLEAAETAADLLLSRHLVDGRLRRTSRNGEVGTADGVLEDYGCFADGLLSLHQATAEPRWLEAACALLDTALDQFADADHPGTFHDTAADAEALVRRPSDPTDNASPSGASALTSALLTAAALGGPESTARYRSAAEQALSRAGLLAQRAPRFAGHWLSAAEARAHGPLQVAVVGAADDADRAALLAAARRRAPGGAAVVAGEPEATGVPLLAGRPLVGGAAAAYVCRGYVCDRPVTEPDDLPL</sequence>
<dbReference type="RefSeq" id="WP_150065211.1">
    <property type="nucleotide sequence ID" value="NZ_JBEPDJ010000020.1"/>
</dbReference>
<reference evidence="2 3" key="1">
    <citation type="submission" date="2019-09" db="EMBL/GenBank/DDBJ databases">
        <title>Draft genome sequence of the thermophilic Saccharopolyspora hirsuta VKM Ac-666T.</title>
        <authorList>
            <person name="Lobastova T.G."/>
            <person name="Fokina V."/>
            <person name="Bragin E.Y."/>
            <person name="Shtratnikova V.Y."/>
            <person name="Starodumova I.P."/>
            <person name="Tarlachkov S.V."/>
            <person name="Donova M.V."/>
        </authorList>
    </citation>
    <scope>NUCLEOTIDE SEQUENCE [LARGE SCALE GENOMIC DNA]</scope>
    <source>
        <strain evidence="2 3">VKM Ac-666</strain>
    </source>
</reference>
<dbReference type="PIRSF" id="PIRSF006402">
    <property type="entry name" value="UCP006402_thioredoxin"/>
    <property type="match status" value="1"/>
</dbReference>
<dbReference type="Proteomes" id="UP000323946">
    <property type="component" value="Unassembled WGS sequence"/>
</dbReference>
<dbReference type="PANTHER" id="PTHR42899">
    <property type="entry name" value="SPERMATOGENESIS-ASSOCIATED PROTEIN 20"/>
    <property type="match status" value="1"/>
</dbReference>
<dbReference type="GO" id="GO:0005975">
    <property type="term" value="P:carbohydrate metabolic process"/>
    <property type="evidence" value="ECO:0007669"/>
    <property type="project" value="InterPro"/>
</dbReference>
<keyword evidence="3" id="KW-1185">Reference proteome</keyword>
<comment type="caution">
    <text evidence="2">The sequence shown here is derived from an EMBL/GenBank/DDBJ whole genome shotgun (WGS) entry which is preliminary data.</text>
</comment>
<organism evidence="2 3">
    <name type="scientific">Saccharopolyspora hirsuta</name>
    <dbReference type="NCBI Taxonomy" id="1837"/>
    <lineage>
        <taxon>Bacteria</taxon>
        <taxon>Bacillati</taxon>
        <taxon>Actinomycetota</taxon>
        <taxon>Actinomycetes</taxon>
        <taxon>Pseudonocardiales</taxon>
        <taxon>Pseudonocardiaceae</taxon>
        <taxon>Saccharopolyspora</taxon>
    </lineage>
</organism>
<dbReference type="OrthoDB" id="9762614at2"/>
<evidence type="ECO:0000313" key="3">
    <source>
        <dbReference type="Proteomes" id="UP000323946"/>
    </source>
</evidence>
<evidence type="ECO:0000259" key="1">
    <source>
        <dbReference type="Pfam" id="PF03190"/>
    </source>
</evidence>
<dbReference type="SMR" id="A0A5M7CF33"/>
<name>A0A5M7CF33_SACHI</name>
<dbReference type="InterPro" id="IPR004879">
    <property type="entry name" value="Ssp411-like_TRX"/>
</dbReference>
<dbReference type="InterPro" id="IPR008928">
    <property type="entry name" value="6-hairpin_glycosidase_sf"/>
</dbReference>
<dbReference type="Gene3D" id="1.50.10.10">
    <property type="match status" value="1"/>
</dbReference>
<dbReference type="SUPFAM" id="SSF52833">
    <property type="entry name" value="Thioredoxin-like"/>
    <property type="match status" value="1"/>
</dbReference>
<dbReference type="EMBL" id="VWPH01000002">
    <property type="protein sequence ID" value="KAA5837045.1"/>
    <property type="molecule type" value="Genomic_DNA"/>
</dbReference>
<feature type="domain" description="Spermatogenesis-associated protein 20-like TRX" evidence="1">
    <location>
        <begin position="3"/>
        <end position="163"/>
    </location>
</feature>